<dbReference type="PANTHER" id="PTHR35789:SF1">
    <property type="entry name" value="SPORE GERMINATION PROTEIN B3"/>
    <property type="match status" value="1"/>
</dbReference>
<keyword evidence="5" id="KW-0472">Membrane</keyword>
<dbReference type="AlphaFoldDB" id="A0A430JBI4"/>
<dbReference type="OrthoDB" id="9816067at2"/>
<dbReference type="GO" id="GO:0009847">
    <property type="term" value="P:spore germination"/>
    <property type="evidence" value="ECO:0007669"/>
    <property type="project" value="InterPro"/>
</dbReference>
<feature type="domain" description="Spore germination GerAC-like C-terminal" evidence="8">
    <location>
        <begin position="214"/>
        <end position="379"/>
    </location>
</feature>
<dbReference type="PROSITE" id="PS51257">
    <property type="entry name" value="PROKAR_LIPOPROTEIN"/>
    <property type="match status" value="1"/>
</dbReference>
<proteinExistence type="inferred from homology"/>
<evidence type="ECO:0000256" key="6">
    <source>
        <dbReference type="ARBA" id="ARBA00023139"/>
    </source>
</evidence>
<dbReference type="InterPro" id="IPR008844">
    <property type="entry name" value="Spore_GerAC-like"/>
</dbReference>
<evidence type="ECO:0000259" key="9">
    <source>
        <dbReference type="Pfam" id="PF25198"/>
    </source>
</evidence>
<protein>
    <submittedName>
        <fullName evidence="10">Ger(X)C family spore germination protein</fullName>
    </submittedName>
</protein>
<dbReference type="InterPro" id="IPR057336">
    <property type="entry name" value="GerAC_N"/>
</dbReference>
<evidence type="ECO:0000256" key="4">
    <source>
        <dbReference type="ARBA" id="ARBA00022729"/>
    </source>
</evidence>
<comment type="similarity">
    <text evidence="2">Belongs to the GerABKC lipoprotein family.</text>
</comment>
<reference evidence="10 11" key="1">
    <citation type="submission" date="2018-12" db="EMBL/GenBank/DDBJ databases">
        <title>Bacillus ochoae sp. nov., Paenibacillus whitsoniae sp. nov., Paenibacillus spiritus sp. nov. Isolated from the Mars Exploration Rover during spacecraft assembly.</title>
        <authorList>
            <person name="Seuylemezian A."/>
            <person name="Vaishampayan P."/>
        </authorList>
    </citation>
    <scope>NUCLEOTIDE SEQUENCE [LARGE SCALE GENOMIC DNA]</scope>
    <source>
        <strain evidence="10 11">MER 54</strain>
    </source>
</reference>
<evidence type="ECO:0000256" key="1">
    <source>
        <dbReference type="ARBA" id="ARBA00004635"/>
    </source>
</evidence>
<dbReference type="NCBIfam" id="TIGR02887">
    <property type="entry name" value="spore_ger_x_C"/>
    <property type="match status" value="1"/>
</dbReference>
<evidence type="ECO:0000256" key="5">
    <source>
        <dbReference type="ARBA" id="ARBA00023136"/>
    </source>
</evidence>
<evidence type="ECO:0000313" key="10">
    <source>
        <dbReference type="EMBL" id="RTE08399.1"/>
    </source>
</evidence>
<feature type="domain" description="Spore germination protein N-terminal" evidence="9">
    <location>
        <begin position="23"/>
        <end position="195"/>
    </location>
</feature>
<dbReference type="PANTHER" id="PTHR35789">
    <property type="entry name" value="SPORE GERMINATION PROTEIN B3"/>
    <property type="match status" value="1"/>
</dbReference>
<dbReference type="EMBL" id="RXHU01000054">
    <property type="protein sequence ID" value="RTE08399.1"/>
    <property type="molecule type" value="Genomic_DNA"/>
</dbReference>
<comment type="subcellular location">
    <subcellularLocation>
        <location evidence="1">Membrane</location>
        <topology evidence="1">Lipid-anchor</topology>
    </subcellularLocation>
</comment>
<evidence type="ECO:0000313" key="11">
    <source>
        <dbReference type="Proteomes" id="UP000276128"/>
    </source>
</evidence>
<dbReference type="Gene3D" id="6.20.190.10">
    <property type="entry name" value="Nutrient germinant receptor protein C, domain 1"/>
    <property type="match status" value="1"/>
</dbReference>
<sequence length="395" mass="44697">MSKRLVNGLLLFILTLSLTGCWDRTELNDLAIITAMAIDSEEDKQVKITIQFIIPQNQVGSMSISGGSGGGKRTTVRMAKGVDIANTLANLQQILPRRLFWGQCKTIIFSDSLAKAGLKEHADYLVRQPQIRERAYVFVAKGKASEALRLIPPLERNSSEVVRELAKMPISYAVTVEQFSIMLNSRTKALALPLIYILPPVDPKEPTQTIPYIKGTAIFKNNKMIGEISEIETRGLLWIKNLIEKYTITFKLQNTDTLISLTPVKAHVNLLPSLHNGQWKMTVKVKTSGDIVQNGSMLNPTDLAFLTELNHQFEEEVKGRIEFSVQEVQKKFKTDIFDFATVFYRKYPKQWEEVKEEWNEIFAHIEVNAEVDAHINRPGLVNWPSGVSNEEVQKQ</sequence>
<accession>A0A430JBI4</accession>
<evidence type="ECO:0000256" key="2">
    <source>
        <dbReference type="ARBA" id="ARBA00007886"/>
    </source>
</evidence>
<dbReference type="InterPro" id="IPR046953">
    <property type="entry name" value="Spore_GerAC-like_C"/>
</dbReference>
<evidence type="ECO:0000259" key="8">
    <source>
        <dbReference type="Pfam" id="PF05504"/>
    </source>
</evidence>
<dbReference type="Pfam" id="PF05504">
    <property type="entry name" value="Spore_GerAC"/>
    <property type="match status" value="1"/>
</dbReference>
<dbReference type="InterPro" id="IPR038501">
    <property type="entry name" value="Spore_GerAC_C_sf"/>
</dbReference>
<keyword evidence="4" id="KW-0732">Signal</keyword>
<dbReference type="Gene3D" id="3.30.300.210">
    <property type="entry name" value="Nutrient germinant receptor protein C, domain 3"/>
    <property type="match status" value="1"/>
</dbReference>
<keyword evidence="7" id="KW-0449">Lipoprotein</keyword>
<evidence type="ECO:0000256" key="7">
    <source>
        <dbReference type="ARBA" id="ARBA00023288"/>
    </source>
</evidence>
<name>A0A430JBI4_9BACL</name>
<keyword evidence="6" id="KW-0564">Palmitate</keyword>
<dbReference type="Pfam" id="PF25198">
    <property type="entry name" value="Spore_GerAC_N"/>
    <property type="match status" value="1"/>
</dbReference>
<gene>
    <name evidence="10" type="ORF">EJQ19_18240</name>
</gene>
<organism evidence="10 11">
    <name type="scientific">Paenibacillus whitsoniae</name>
    <dbReference type="NCBI Taxonomy" id="2496558"/>
    <lineage>
        <taxon>Bacteria</taxon>
        <taxon>Bacillati</taxon>
        <taxon>Bacillota</taxon>
        <taxon>Bacilli</taxon>
        <taxon>Bacillales</taxon>
        <taxon>Paenibacillaceae</taxon>
        <taxon>Paenibacillus</taxon>
    </lineage>
</organism>
<keyword evidence="3" id="KW-0309">Germination</keyword>
<dbReference type="GO" id="GO:0016020">
    <property type="term" value="C:membrane"/>
    <property type="evidence" value="ECO:0007669"/>
    <property type="project" value="UniProtKB-SubCell"/>
</dbReference>
<keyword evidence="11" id="KW-1185">Reference proteome</keyword>
<comment type="caution">
    <text evidence="10">The sequence shown here is derived from an EMBL/GenBank/DDBJ whole genome shotgun (WGS) entry which is preliminary data.</text>
</comment>
<dbReference type="Proteomes" id="UP000276128">
    <property type="component" value="Unassembled WGS sequence"/>
</dbReference>
<evidence type="ECO:0000256" key="3">
    <source>
        <dbReference type="ARBA" id="ARBA00022544"/>
    </source>
</evidence>